<keyword evidence="2" id="KW-1185">Reference proteome</keyword>
<accession>A0A1I0X5G1</accession>
<dbReference type="RefSeq" id="WP_278336782.1">
    <property type="nucleotide sequence ID" value="NZ_FOKI01000007.1"/>
</dbReference>
<gene>
    <name evidence="1" type="ORF">SAMN04488528_100766</name>
</gene>
<evidence type="ECO:0000313" key="1">
    <source>
        <dbReference type="EMBL" id="SFA95887.1"/>
    </source>
</evidence>
<reference evidence="1 2" key="1">
    <citation type="submission" date="2016-10" db="EMBL/GenBank/DDBJ databases">
        <authorList>
            <person name="de Groot N.N."/>
        </authorList>
    </citation>
    <scope>NUCLEOTIDE SEQUENCE [LARGE SCALE GENOMIC DNA]</scope>
    <source>
        <strain evidence="1 2">DSM 12271</strain>
    </source>
</reference>
<protein>
    <submittedName>
        <fullName evidence="1">Uncharacterized protein</fullName>
    </submittedName>
</protein>
<name>A0A1I0X5G1_9CLOT</name>
<proteinExistence type="predicted"/>
<evidence type="ECO:0000313" key="2">
    <source>
        <dbReference type="Proteomes" id="UP000198619"/>
    </source>
</evidence>
<dbReference type="Proteomes" id="UP000198619">
    <property type="component" value="Unassembled WGS sequence"/>
</dbReference>
<dbReference type="AlphaFoldDB" id="A0A1I0X5G1"/>
<sequence length="41" mass="4652">MVVVDGKVVVKNKKLLSGNFSEIRKNLLNLQDKINKVAREL</sequence>
<dbReference type="EMBL" id="FOKI01000007">
    <property type="protein sequence ID" value="SFA95887.1"/>
    <property type="molecule type" value="Genomic_DNA"/>
</dbReference>
<organism evidence="1 2">
    <name type="scientific">Clostridium frigidicarnis</name>
    <dbReference type="NCBI Taxonomy" id="84698"/>
    <lineage>
        <taxon>Bacteria</taxon>
        <taxon>Bacillati</taxon>
        <taxon>Bacillota</taxon>
        <taxon>Clostridia</taxon>
        <taxon>Eubacteriales</taxon>
        <taxon>Clostridiaceae</taxon>
        <taxon>Clostridium</taxon>
    </lineage>
</organism>